<dbReference type="PANTHER" id="PTHR10900:SF77">
    <property type="entry name" value="FI19380P1"/>
    <property type="match status" value="1"/>
</dbReference>
<dbReference type="InterPro" id="IPR050904">
    <property type="entry name" value="Adhesion/Biosynth-related"/>
</dbReference>
<evidence type="ECO:0000313" key="3">
    <source>
        <dbReference type="EMBL" id="TCO76687.1"/>
    </source>
</evidence>
<organism evidence="3 4">
    <name type="scientific">Chromatocurvus halotolerans</name>
    <dbReference type="NCBI Taxonomy" id="1132028"/>
    <lineage>
        <taxon>Bacteria</taxon>
        <taxon>Pseudomonadati</taxon>
        <taxon>Pseudomonadota</taxon>
        <taxon>Gammaproteobacteria</taxon>
        <taxon>Cellvibrionales</taxon>
        <taxon>Halieaceae</taxon>
        <taxon>Chromatocurvus</taxon>
    </lineage>
</organism>
<comment type="caution">
    <text evidence="3">The sequence shown here is derived from an EMBL/GenBank/DDBJ whole genome shotgun (WGS) entry which is preliminary data.</text>
</comment>
<gene>
    <name evidence="3" type="ORF">EV688_104141</name>
</gene>
<feature type="domain" description="FAS1" evidence="2">
    <location>
        <begin position="35"/>
        <end position="167"/>
    </location>
</feature>
<dbReference type="PANTHER" id="PTHR10900">
    <property type="entry name" value="PERIOSTIN-RELATED"/>
    <property type="match status" value="1"/>
</dbReference>
<keyword evidence="1" id="KW-0732">Signal</keyword>
<reference evidence="3 4" key="1">
    <citation type="submission" date="2019-03" db="EMBL/GenBank/DDBJ databases">
        <title>Genomic Encyclopedia of Type Strains, Phase IV (KMG-IV): sequencing the most valuable type-strain genomes for metagenomic binning, comparative biology and taxonomic classification.</title>
        <authorList>
            <person name="Goeker M."/>
        </authorList>
    </citation>
    <scope>NUCLEOTIDE SEQUENCE [LARGE SCALE GENOMIC DNA]</scope>
    <source>
        <strain evidence="3 4">DSM 23344</strain>
    </source>
</reference>
<dbReference type="Pfam" id="PF02469">
    <property type="entry name" value="Fasciclin"/>
    <property type="match status" value="1"/>
</dbReference>
<evidence type="ECO:0000259" key="2">
    <source>
        <dbReference type="PROSITE" id="PS50213"/>
    </source>
</evidence>
<dbReference type="PROSITE" id="PS50213">
    <property type="entry name" value="FAS1"/>
    <property type="match status" value="1"/>
</dbReference>
<feature type="signal peptide" evidence="1">
    <location>
        <begin position="1"/>
        <end position="24"/>
    </location>
</feature>
<feature type="chain" id="PRO_5020492468" evidence="1">
    <location>
        <begin position="25"/>
        <end position="169"/>
    </location>
</feature>
<keyword evidence="4" id="KW-1185">Reference proteome</keyword>
<dbReference type="Gene3D" id="2.30.180.10">
    <property type="entry name" value="FAS1 domain"/>
    <property type="match status" value="1"/>
</dbReference>
<evidence type="ECO:0000313" key="4">
    <source>
        <dbReference type="Proteomes" id="UP000294980"/>
    </source>
</evidence>
<accession>A0A4R2KV29</accession>
<dbReference type="AlphaFoldDB" id="A0A4R2KV29"/>
<name>A0A4R2KV29_9GAMM</name>
<dbReference type="GO" id="GO:0005615">
    <property type="term" value="C:extracellular space"/>
    <property type="evidence" value="ECO:0007669"/>
    <property type="project" value="TreeGrafter"/>
</dbReference>
<sequence length="169" mass="17439">MNLTTRLMTSVALAASLFAGGAQADQQEGGMMGGKPSIVEIAVGNDDFSTLVAALKAAGLVDVLSGEGPFTVFAPTNAAFDKLPEGTVESLLKPENKQKLTDILTYHVVSGKVYASDVVELSEATTVQGSMVDITVTDDGVMVDNANVVATDIEASNGLIHVIDSVILP</sequence>
<protein>
    <submittedName>
        <fullName evidence="3">Putative surface protein with fasciclin (FAS1) repeats</fullName>
    </submittedName>
</protein>
<evidence type="ECO:0000256" key="1">
    <source>
        <dbReference type="SAM" id="SignalP"/>
    </source>
</evidence>
<dbReference type="InterPro" id="IPR036378">
    <property type="entry name" value="FAS1_dom_sf"/>
</dbReference>
<dbReference type="RefSeq" id="WP_240624217.1">
    <property type="nucleotide sequence ID" value="NZ_QQSW01000002.1"/>
</dbReference>
<dbReference type="SMART" id="SM00554">
    <property type="entry name" value="FAS1"/>
    <property type="match status" value="1"/>
</dbReference>
<proteinExistence type="predicted"/>
<dbReference type="InterPro" id="IPR000782">
    <property type="entry name" value="FAS1_domain"/>
</dbReference>
<dbReference type="SUPFAM" id="SSF82153">
    <property type="entry name" value="FAS1 domain"/>
    <property type="match status" value="1"/>
</dbReference>
<dbReference type="EMBL" id="SLWX01000004">
    <property type="protein sequence ID" value="TCO76687.1"/>
    <property type="molecule type" value="Genomic_DNA"/>
</dbReference>
<dbReference type="FunFam" id="2.30.180.10:FF:000019">
    <property type="entry name" value="Cell surface lipoprotein"/>
    <property type="match status" value="1"/>
</dbReference>
<dbReference type="Proteomes" id="UP000294980">
    <property type="component" value="Unassembled WGS sequence"/>
</dbReference>